<proteinExistence type="predicted"/>
<dbReference type="Pfam" id="PF04102">
    <property type="entry name" value="SlyX"/>
    <property type="match status" value="1"/>
</dbReference>
<protein>
    <submittedName>
        <fullName evidence="2">SlyX protein</fullName>
    </submittedName>
</protein>
<keyword evidence="3" id="KW-1185">Reference proteome</keyword>
<sequence length="68" mass="8196">MDAETEERFIALETKLAYMEDFVEKLQTETVEQSRQIEILRKENQILADRYKELLENADVPNRRPPHY</sequence>
<accession>A0A840S7S7</accession>
<evidence type="ECO:0000313" key="2">
    <source>
        <dbReference type="EMBL" id="MBB5218659.1"/>
    </source>
</evidence>
<keyword evidence="1" id="KW-0175">Coiled coil</keyword>
<comment type="caution">
    <text evidence="2">The sequence shown here is derived from an EMBL/GenBank/DDBJ whole genome shotgun (WGS) entry which is preliminary data.</text>
</comment>
<evidence type="ECO:0000256" key="1">
    <source>
        <dbReference type="SAM" id="Coils"/>
    </source>
</evidence>
<dbReference type="RefSeq" id="WP_184652107.1">
    <property type="nucleotide sequence ID" value="NZ_JACHFR010000002.1"/>
</dbReference>
<evidence type="ECO:0000313" key="3">
    <source>
        <dbReference type="Proteomes" id="UP000578697"/>
    </source>
</evidence>
<dbReference type="Proteomes" id="UP000578697">
    <property type="component" value="Unassembled WGS sequence"/>
</dbReference>
<dbReference type="Gene3D" id="1.20.5.300">
    <property type="match status" value="1"/>
</dbReference>
<feature type="coiled-coil region" evidence="1">
    <location>
        <begin position="23"/>
        <end position="57"/>
    </location>
</feature>
<dbReference type="EMBL" id="JACHFR010000002">
    <property type="protein sequence ID" value="MBB5218659.1"/>
    <property type="molecule type" value="Genomic_DNA"/>
</dbReference>
<reference evidence="2 3" key="1">
    <citation type="submission" date="2020-08" db="EMBL/GenBank/DDBJ databases">
        <title>Genomic Encyclopedia of Type Strains, Phase IV (KMG-IV): sequencing the most valuable type-strain genomes for metagenomic binning, comparative biology and taxonomic classification.</title>
        <authorList>
            <person name="Goeker M."/>
        </authorList>
    </citation>
    <scope>NUCLEOTIDE SEQUENCE [LARGE SCALE GENOMIC DNA]</scope>
    <source>
        <strain evidence="2 3">DSM 103679</strain>
    </source>
</reference>
<dbReference type="InterPro" id="IPR007236">
    <property type="entry name" value="SlyX"/>
</dbReference>
<dbReference type="AlphaFoldDB" id="A0A840S7S7"/>
<name>A0A840S7S7_9SPIR</name>
<organism evidence="2 3">
    <name type="scientific">Treponema rectale</name>
    <dbReference type="NCBI Taxonomy" id="744512"/>
    <lineage>
        <taxon>Bacteria</taxon>
        <taxon>Pseudomonadati</taxon>
        <taxon>Spirochaetota</taxon>
        <taxon>Spirochaetia</taxon>
        <taxon>Spirochaetales</taxon>
        <taxon>Treponemataceae</taxon>
        <taxon>Treponema</taxon>
    </lineage>
</organism>
<gene>
    <name evidence="2" type="ORF">HNP77_001028</name>
</gene>